<dbReference type="Pfam" id="PF11721">
    <property type="entry name" value="Malectin"/>
    <property type="match status" value="1"/>
</dbReference>
<gene>
    <name evidence="2" type="ORF">ZOSMA_292G00240</name>
</gene>
<comment type="caution">
    <text evidence="2">The sequence shown here is derived from an EMBL/GenBank/DDBJ whole genome shotgun (WGS) entry which is preliminary data.</text>
</comment>
<reference evidence="3" key="1">
    <citation type="journal article" date="2016" name="Nature">
        <title>The genome of the seagrass Zostera marina reveals angiosperm adaptation to the sea.</title>
        <authorList>
            <person name="Olsen J.L."/>
            <person name="Rouze P."/>
            <person name="Verhelst B."/>
            <person name="Lin Y.-C."/>
            <person name="Bayer T."/>
            <person name="Collen J."/>
            <person name="Dattolo E."/>
            <person name="De Paoli E."/>
            <person name="Dittami S."/>
            <person name="Maumus F."/>
            <person name="Michel G."/>
            <person name="Kersting A."/>
            <person name="Lauritano C."/>
            <person name="Lohaus R."/>
            <person name="Toepel M."/>
            <person name="Tonon T."/>
            <person name="Vanneste K."/>
            <person name="Amirebrahimi M."/>
            <person name="Brakel J."/>
            <person name="Bostroem C."/>
            <person name="Chovatia M."/>
            <person name="Grimwood J."/>
            <person name="Jenkins J.W."/>
            <person name="Jueterbock A."/>
            <person name="Mraz A."/>
            <person name="Stam W.T."/>
            <person name="Tice H."/>
            <person name="Bornberg-Bauer E."/>
            <person name="Green P.J."/>
            <person name="Pearson G.A."/>
            <person name="Procaccini G."/>
            <person name="Duarte C.M."/>
            <person name="Schmutz J."/>
            <person name="Reusch T.B.H."/>
            <person name="Van de Peer Y."/>
        </authorList>
    </citation>
    <scope>NUCLEOTIDE SEQUENCE [LARGE SCALE GENOMIC DNA]</scope>
    <source>
        <strain evidence="3">cv. Finnish</strain>
    </source>
</reference>
<feature type="domain" description="Malectin" evidence="1">
    <location>
        <begin position="28"/>
        <end position="67"/>
    </location>
</feature>
<dbReference type="AlphaFoldDB" id="A0A0K9PCC2"/>
<keyword evidence="3" id="KW-1185">Reference proteome</keyword>
<protein>
    <recommendedName>
        <fullName evidence="1">Malectin domain-containing protein</fullName>
    </recommendedName>
</protein>
<dbReference type="PANTHER" id="PTHR34590">
    <property type="entry name" value="OS03G0124300 PROTEIN-RELATED"/>
    <property type="match status" value="1"/>
</dbReference>
<accession>A0A0K9PCC2</accession>
<name>A0A0K9PCC2_ZOSMR</name>
<dbReference type="GO" id="GO:0004714">
    <property type="term" value="F:transmembrane receptor protein tyrosine kinase activity"/>
    <property type="evidence" value="ECO:0007669"/>
    <property type="project" value="InterPro"/>
</dbReference>
<sequence length="108" mass="13154">MLERRLHSQCSKPTLNTSWKFEVDPKFQYLLRFHFYELLYSDPGQRFFMIYIDFKTVDDNFDVLARVPVGRTRLIIIKTMSLSCRRSRHFGFNWDRKLTEQLPTQKRS</sequence>
<evidence type="ECO:0000259" key="1">
    <source>
        <dbReference type="Pfam" id="PF11721"/>
    </source>
</evidence>
<dbReference type="Gene3D" id="2.60.120.430">
    <property type="entry name" value="Galactose-binding lectin"/>
    <property type="match status" value="1"/>
</dbReference>
<evidence type="ECO:0000313" key="2">
    <source>
        <dbReference type="EMBL" id="KMZ66604.1"/>
    </source>
</evidence>
<dbReference type="EMBL" id="LFYR01000963">
    <property type="protein sequence ID" value="KMZ66604.1"/>
    <property type="molecule type" value="Genomic_DNA"/>
</dbReference>
<organism evidence="2 3">
    <name type="scientific">Zostera marina</name>
    <name type="common">Eelgrass</name>
    <dbReference type="NCBI Taxonomy" id="29655"/>
    <lineage>
        <taxon>Eukaryota</taxon>
        <taxon>Viridiplantae</taxon>
        <taxon>Streptophyta</taxon>
        <taxon>Embryophyta</taxon>
        <taxon>Tracheophyta</taxon>
        <taxon>Spermatophyta</taxon>
        <taxon>Magnoliopsida</taxon>
        <taxon>Liliopsida</taxon>
        <taxon>Zosteraceae</taxon>
        <taxon>Zostera</taxon>
    </lineage>
</organism>
<dbReference type="InterPro" id="IPR021720">
    <property type="entry name" value="Malectin_dom"/>
</dbReference>
<dbReference type="OrthoDB" id="1745392at2759"/>
<dbReference type="Proteomes" id="UP000036987">
    <property type="component" value="Unassembled WGS sequence"/>
</dbReference>
<evidence type="ECO:0000313" key="3">
    <source>
        <dbReference type="Proteomes" id="UP000036987"/>
    </source>
</evidence>
<proteinExistence type="predicted"/>
<dbReference type="InterPro" id="IPR045272">
    <property type="entry name" value="ANXUR1/2-like"/>
</dbReference>
<dbReference type="STRING" id="29655.A0A0K9PCC2"/>